<dbReference type="EMBL" id="CM000837">
    <property type="protein sequence ID" value="KRH62314.1"/>
    <property type="molecule type" value="Genomic_DNA"/>
</dbReference>
<name>K7KJ89_SOYBN</name>
<reference evidence="1" key="3">
    <citation type="submission" date="2018-07" db="EMBL/GenBank/DDBJ databases">
        <title>WGS assembly of Glycine max.</title>
        <authorList>
            <person name="Schmutz J."/>
            <person name="Cannon S."/>
            <person name="Schlueter J."/>
            <person name="Ma J."/>
            <person name="Mitros T."/>
            <person name="Nelson W."/>
            <person name="Hyten D."/>
            <person name="Song Q."/>
            <person name="Thelen J."/>
            <person name="Cheng J."/>
            <person name="Xu D."/>
            <person name="Hellsten U."/>
            <person name="May G."/>
            <person name="Yu Y."/>
            <person name="Sakurai T."/>
            <person name="Umezawa T."/>
            <person name="Bhattacharyya M."/>
            <person name="Sandhu D."/>
            <person name="Valliyodan B."/>
            <person name="Lindquist E."/>
            <person name="Peto M."/>
            <person name="Grant D."/>
            <person name="Shu S."/>
            <person name="Goodstein D."/>
            <person name="Barry K."/>
            <person name="Futrell-Griggs M."/>
            <person name="Abernathy B."/>
            <person name="Du J."/>
            <person name="Tian Z."/>
            <person name="Zhu L."/>
            <person name="Gill N."/>
            <person name="Joshi T."/>
            <person name="Libault M."/>
            <person name="Sethuraman A."/>
            <person name="Zhang X."/>
            <person name="Shinozaki K."/>
            <person name="Nguyen H."/>
            <person name="Wing R."/>
            <person name="Cregan P."/>
            <person name="Specht J."/>
            <person name="Grimwood J."/>
            <person name="Rokhsar D."/>
            <person name="Stacey G."/>
            <person name="Shoemaker R."/>
            <person name="Jackson S."/>
        </authorList>
    </citation>
    <scope>NUCLEOTIDE SEQUENCE</scope>
    <source>
        <tissue evidence="1">Callus</tissue>
    </source>
</reference>
<dbReference type="Proteomes" id="UP000008827">
    <property type="component" value="Chromosome 4"/>
</dbReference>
<keyword evidence="3" id="KW-1185">Reference proteome</keyword>
<protein>
    <submittedName>
        <fullName evidence="1 2">Uncharacterized protein</fullName>
    </submittedName>
</protein>
<gene>
    <name evidence="1" type="ORF">GLYMA_04G099800</name>
</gene>
<dbReference type="HOGENOM" id="CLU_2890323_0_0_1"/>
<evidence type="ECO:0000313" key="1">
    <source>
        <dbReference type="EMBL" id="KRH62314.1"/>
    </source>
</evidence>
<dbReference type="PaxDb" id="3847-GLYMA04G10810.1"/>
<sequence length="63" mass="6986">MVKCLEKIGVIEDGDDTTKDLHTVLMTNQPPSKLVFSPAVVEKIKGIKLLKMRLGMMNLCSVQ</sequence>
<reference evidence="2" key="2">
    <citation type="submission" date="2018-02" db="UniProtKB">
        <authorList>
            <consortium name="EnsemblPlants"/>
        </authorList>
    </citation>
    <scope>IDENTIFICATION</scope>
    <source>
        <strain evidence="2">Williams 82</strain>
    </source>
</reference>
<dbReference type="Gramene" id="KRH62314">
    <property type="protein sequence ID" value="KRH62314"/>
    <property type="gene ID" value="GLYMA_04G099800"/>
</dbReference>
<reference evidence="1 2" key="1">
    <citation type="journal article" date="2010" name="Nature">
        <title>Genome sequence of the palaeopolyploid soybean.</title>
        <authorList>
            <person name="Schmutz J."/>
            <person name="Cannon S.B."/>
            <person name="Schlueter J."/>
            <person name="Ma J."/>
            <person name="Mitros T."/>
            <person name="Nelson W."/>
            <person name="Hyten D.L."/>
            <person name="Song Q."/>
            <person name="Thelen J.J."/>
            <person name="Cheng J."/>
            <person name="Xu D."/>
            <person name="Hellsten U."/>
            <person name="May G.D."/>
            <person name="Yu Y."/>
            <person name="Sakurai T."/>
            <person name="Umezawa T."/>
            <person name="Bhattacharyya M.K."/>
            <person name="Sandhu D."/>
            <person name="Valliyodan B."/>
            <person name="Lindquist E."/>
            <person name="Peto M."/>
            <person name="Grant D."/>
            <person name="Shu S."/>
            <person name="Goodstein D."/>
            <person name="Barry K."/>
            <person name="Futrell-Griggs M."/>
            <person name="Abernathy B."/>
            <person name="Du J."/>
            <person name="Tian Z."/>
            <person name="Zhu L."/>
            <person name="Gill N."/>
            <person name="Joshi T."/>
            <person name="Libault M."/>
            <person name="Sethuraman A."/>
            <person name="Zhang X.-C."/>
            <person name="Shinozaki K."/>
            <person name="Nguyen H.T."/>
            <person name="Wing R.A."/>
            <person name="Cregan P."/>
            <person name="Specht J."/>
            <person name="Grimwood J."/>
            <person name="Rokhsar D."/>
            <person name="Stacey G."/>
            <person name="Shoemaker R.C."/>
            <person name="Jackson S.A."/>
        </authorList>
    </citation>
    <scope>NUCLEOTIDE SEQUENCE [LARGE SCALE GENOMIC DNA]</scope>
    <source>
        <strain evidence="2">cv. Williams 82</strain>
        <tissue evidence="1">Callus</tissue>
    </source>
</reference>
<evidence type="ECO:0000313" key="3">
    <source>
        <dbReference type="Proteomes" id="UP000008827"/>
    </source>
</evidence>
<organism evidence="1">
    <name type="scientific">Glycine max</name>
    <name type="common">Soybean</name>
    <name type="synonym">Glycine hispida</name>
    <dbReference type="NCBI Taxonomy" id="3847"/>
    <lineage>
        <taxon>Eukaryota</taxon>
        <taxon>Viridiplantae</taxon>
        <taxon>Streptophyta</taxon>
        <taxon>Embryophyta</taxon>
        <taxon>Tracheophyta</taxon>
        <taxon>Spermatophyta</taxon>
        <taxon>Magnoliopsida</taxon>
        <taxon>eudicotyledons</taxon>
        <taxon>Gunneridae</taxon>
        <taxon>Pentapetalae</taxon>
        <taxon>rosids</taxon>
        <taxon>fabids</taxon>
        <taxon>Fabales</taxon>
        <taxon>Fabaceae</taxon>
        <taxon>Papilionoideae</taxon>
        <taxon>50 kb inversion clade</taxon>
        <taxon>NPAAA clade</taxon>
        <taxon>indigoferoid/millettioid clade</taxon>
        <taxon>Phaseoleae</taxon>
        <taxon>Glycine</taxon>
        <taxon>Glycine subgen. Soja</taxon>
    </lineage>
</organism>
<accession>K7KJ89</accession>
<dbReference type="EnsemblPlants" id="KRH62314">
    <property type="protein sequence ID" value="KRH62314"/>
    <property type="gene ID" value="GLYMA_04G099800"/>
</dbReference>
<evidence type="ECO:0000313" key="2">
    <source>
        <dbReference type="EnsemblPlants" id="KRH62314"/>
    </source>
</evidence>
<dbReference type="InParanoid" id="K7KJ89"/>
<dbReference type="AlphaFoldDB" id="K7KJ89"/>
<proteinExistence type="predicted"/>